<reference evidence="1" key="1">
    <citation type="submission" date="2017-08" db="EMBL/GenBank/DDBJ databases">
        <authorList>
            <person name="Polle J.E."/>
            <person name="Barry K."/>
            <person name="Cushman J."/>
            <person name="Schmutz J."/>
            <person name="Tran D."/>
            <person name="Hathwaick L.T."/>
            <person name="Yim W.C."/>
            <person name="Jenkins J."/>
            <person name="Mckie-Krisberg Z.M."/>
            <person name="Prochnik S."/>
            <person name="Lindquist E."/>
            <person name="Dockter R.B."/>
            <person name="Adam C."/>
            <person name="Molina H."/>
            <person name="Bunkerborg J."/>
            <person name="Jin E."/>
            <person name="Buchheim M."/>
            <person name="Magnuson J."/>
        </authorList>
    </citation>
    <scope>NUCLEOTIDE SEQUENCE</scope>
    <source>
        <strain evidence="1">CCAP 19/18</strain>
    </source>
</reference>
<evidence type="ECO:0008006" key="3">
    <source>
        <dbReference type="Google" id="ProtNLM"/>
    </source>
</evidence>
<organism evidence="1 2">
    <name type="scientific">Dunaliella salina</name>
    <name type="common">Green alga</name>
    <name type="synonym">Protococcus salinus</name>
    <dbReference type="NCBI Taxonomy" id="3046"/>
    <lineage>
        <taxon>Eukaryota</taxon>
        <taxon>Viridiplantae</taxon>
        <taxon>Chlorophyta</taxon>
        <taxon>core chlorophytes</taxon>
        <taxon>Chlorophyceae</taxon>
        <taxon>CS clade</taxon>
        <taxon>Chlamydomonadales</taxon>
        <taxon>Dunaliellaceae</taxon>
        <taxon>Dunaliella</taxon>
    </lineage>
</organism>
<evidence type="ECO:0000313" key="2">
    <source>
        <dbReference type="Proteomes" id="UP000815325"/>
    </source>
</evidence>
<sequence>MQMHPIQLKCSVHLNGLPPSFFSFISHLYVINIALSIKHAVPAVSRTAQLHEAQIPLLQVVVVHNTPQLFHQPGASCCVSNLNYFWKTLPLWDGNFQVQFLF</sequence>
<proteinExistence type="predicted"/>
<evidence type="ECO:0000313" key="1">
    <source>
        <dbReference type="EMBL" id="KAF5837025.1"/>
    </source>
</evidence>
<dbReference type="EMBL" id="MU069632">
    <property type="protein sequence ID" value="KAF5837025.1"/>
    <property type="molecule type" value="Genomic_DNA"/>
</dbReference>
<accession>A0ABQ7GQY8</accession>
<dbReference type="Proteomes" id="UP000815325">
    <property type="component" value="Unassembled WGS sequence"/>
</dbReference>
<protein>
    <recommendedName>
        <fullName evidence="3">Encoded protein</fullName>
    </recommendedName>
</protein>
<comment type="caution">
    <text evidence="1">The sequence shown here is derived from an EMBL/GenBank/DDBJ whole genome shotgun (WGS) entry which is preliminary data.</text>
</comment>
<name>A0ABQ7GQY8_DUNSA</name>
<keyword evidence="2" id="KW-1185">Reference proteome</keyword>
<gene>
    <name evidence="1" type="ORF">DUNSADRAFT_4950</name>
</gene>